<dbReference type="Proteomes" id="UP000054481">
    <property type="component" value="Unassembled WGS sequence"/>
</dbReference>
<evidence type="ECO:0000313" key="9">
    <source>
        <dbReference type="Proteomes" id="UP000054481"/>
    </source>
</evidence>
<evidence type="ECO:0000259" key="7">
    <source>
        <dbReference type="Pfam" id="PF03939"/>
    </source>
</evidence>
<evidence type="ECO:0000256" key="6">
    <source>
        <dbReference type="SAM" id="MobiDB-lite"/>
    </source>
</evidence>
<dbReference type="Pfam" id="PF00276">
    <property type="entry name" value="Ribosomal_L23"/>
    <property type="match status" value="1"/>
</dbReference>
<dbReference type="Pfam" id="PF03939">
    <property type="entry name" value="Ribosomal_L23eN"/>
    <property type="match status" value="1"/>
</dbReference>
<evidence type="ECO:0000256" key="5">
    <source>
        <dbReference type="ARBA" id="ARBA00023274"/>
    </source>
</evidence>
<gene>
    <name evidence="8" type="ORF">HIM_07159</name>
</gene>
<keyword evidence="5" id="KW-0687">Ribonucleoprotein</keyword>
<keyword evidence="3" id="KW-0694">RNA-binding</keyword>
<dbReference type="InterPro" id="IPR005633">
    <property type="entry name" value="Ribosomal_uL23_N"/>
</dbReference>
<dbReference type="GO" id="GO:0006412">
    <property type="term" value="P:translation"/>
    <property type="evidence" value="ECO:0007669"/>
    <property type="project" value="InterPro"/>
</dbReference>
<dbReference type="GO" id="GO:0003735">
    <property type="term" value="F:structural constituent of ribosome"/>
    <property type="evidence" value="ECO:0007669"/>
    <property type="project" value="InterPro"/>
</dbReference>
<dbReference type="InterPro" id="IPR012678">
    <property type="entry name" value="Ribosomal_uL23/eL15/eS24_sf"/>
</dbReference>
<feature type="region of interest" description="Disordered" evidence="6">
    <location>
        <begin position="1"/>
        <end position="45"/>
    </location>
</feature>
<organism evidence="8 9">
    <name type="scientific">Hirsutella minnesotensis 3608</name>
    <dbReference type="NCBI Taxonomy" id="1043627"/>
    <lineage>
        <taxon>Eukaryota</taxon>
        <taxon>Fungi</taxon>
        <taxon>Dikarya</taxon>
        <taxon>Ascomycota</taxon>
        <taxon>Pezizomycotina</taxon>
        <taxon>Sordariomycetes</taxon>
        <taxon>Hypocreomycetidae</taxon>
        <taxon>Hypocreales</taxon>
        <taxon>Ophiocordycipitaceae</taxon>
        <taxon>Hirsutella</taxon>
    </lineage>
</organism>
<dbReference type="InterPro" id="IPR013025">
    <property type="entry name" value="Ribosomal_uL23-like"/>
</dbReference>
<feature type="compositionally biased region" description="Low complexity" evidence="6">
    <location>
        <begin position="14"/>
        <end position="30"/>
    </location>
</feature>
<dbReference type="SUPFAM" id="SSF54189">
    <property type="entry name" value="Ribosomal proteins S24e, L23 and L15e"/>
    <property type="match status" value="1"/>
</dbReference>
<keyword evidence="2" id="KW-0699">rRNA-binding</keyword>
<feature type="domain" description="Large ribosomal subunit protein uL23 N-terminal" evidence="7">
    <location>
        <begin position="57"/>
        <end position="92"/>
    </location>
</feature>
<dbReference type="InterPro" id="IPR012677">
    <property type="entry name" value="Nucleotide-bd_a/b_plait_sf"/>
</dbReference>
<comment type="similarity">
    <text evidence="1">Belongs to the universal ribosomal protein uL23 family.</text>
</comment>
<evidence type="ECO:0000313" key="8">
    <source>
        <dbReference type="EMBL" id="KJZ73365.1"/>
    </source>
</evidence>
<evidence type="ECO:0000256" key="2">
    <source>
        <dbReference type="ARBA" id="ARBA00022730"/>
    </source>
</evidence>
<dbReference type="GO" id="GO:1990904">
    <property type="term" value="C:ribonucleoprotein complex"/>
    <property type="evidence" value="ECO:0007669"/>
    <property type="project" value="UniProtKB-KW"/>
</dbReference>
<dbReference type="FunFam" id="3.30.70.330:FF:000035">
    <property type="entry name" value="60S ribosomal protein L23a"/>
    <property type="match status" value="1"/>
</dbReference>
<evidence type="ECO:0000256" key="4">
    <source>
        <dbReference type="ARBA" id="ARBA00022980"/>
    </source>
</evidence>
<protein>
    <recommendedName>
        <fullName evidence="7">Large ribosomal subunit protein uL23 N-terminal domain-containing protein</fullName>
    </recommendedName>
</protein>
<keyword evidence="4" id="KW-0689">Ribosomal protein</keyword>
<dbReference type="Gene3D" id="3.30.70.330">
    <property type="match status" value="1"/>
</dbReference>
<dbReference type="EMBL" id="KQ030535">
    <property type="protein sequence ID" value="KJZ73365.1"/>
    <property type="molecule type" value="Genomic_DNA"/>
</dbReference>
<proteinExistence type="inferred from homology"/>
<reference evidence="8 9" key="1">
    <citation type="journal article" date="2014" name="Genome Biol. Evol.">
        <title>Comparative genomics and transcriptomics analyses reveal divergent lifestyle features of nematode endoparasitic fungus Hirsutella minnesotensis.</title>
        <authorList>
            <person name="Lai Y."/>
            <person name="Liu K."/>
            <person name="Zhang X."/>
            <person name="Zhang X."/>
            <person name="Li K."/>
            <person name="Wang N."/>
            <person name="Shu C."/>
            <person name="Wu Y."/>
            <person name="Wang C."/>
            <person name="Bushley K.E."/>
            <person name="Xiang M."/>
            <person name="Liu X."/>
        </authorList>
    </citation>
    <scope>NUCLEOTIDE SEQUENCE [LARGE SCALE GENOMIC DNA]</scope>
    <source>
        <strain evidence="8 9">3608</strain>
    </source>
</reference>
<keyword evidence="9" id="KW-1185">Reference proteome</keyword>
<dbReference type="PANTHER" id="PTHR11620">
    <property type="entry name" value="60S RIBOSOMAL PROTEIN L23A"/>
    <property type="match status" value="1"/>
</dbReference>
<dbReference type="NCBIfam" id="NF011118">
    <property type="entry name" value="PRK14548.1"/>
    <property type="match status" value="1"/>
</dbReference>
<sequence length="182" mass="20245">MAASKDKKAAPKGSKQANAAAKAVLKGASSPISFPPGPREVSWEPNRLTFTDRPLQTHSHKNRKVRTSTSFHRPKTLVLSRSPKYPRKSIPHLPRLDEHKIVIHPLNTESAMKKMEENNTLVFIVDVKANKAQIKQALKKLYDIDTVKINTLIRPDGSKKAYARLTPDVDALDIAANKLSLV</sequence>
<dbReference type="GO" id="GO:0005840">
    <property type="term" value="C:ribosome"/>
    <property type="evidence" value="ECO:0007669"/>
    <property type="project" value="UniProtKB-KW"/>
</dbReference>
<evidence type="ECO:0000256" key="3">
    <source>
        <dbReference type="ARBA" id="ARBA00022884"/>
    </source>
</evidence>
<dbReference type="AlphaFoldDB" id="A0A0F7ZN96"/>
<dbReference type="HAMAP" id="MF_01369_A">
    <property type="entry name" value="Ribosomal_uL23_A"/>
    <property type="match status" value="1"/>
</dbReference>
<name>A0A0F7ZN96_9HYPO</name>
<evidence type="ECO:0000256" key="1">
    <source>
        <dbReference type="ARBA" id="ARBA00006700"/>
    </source>
</evidence>
<dbReference type="GO" id="GO:0019843">
    <property type="term" value="F:rRNA binding"/>
    <property type="evidence" value="ECO:0007669"/>
    <property type="project" value="UniProtKB-KW"/>
</dbReference>
<accession>A0A0F7ZN96</accession>
<dbReference type="OrthoDB" id="1267328at2759"/>